<gene>
    <name evidence="1" type="ORF">C4F40_02355</name>
</gene>
<evidence type="ECO:0000313" key="2">
    <source>
        <dbReference type="Proteomes" id="UP000618319"/>
    </source>
</evidence>
<comment type="caution">
    <text evidence="1">The sequence shown here is derived from an EMBL/GenBank/DDBJ whole genome shotgun (WGS) entry which is preliminary data.</text>
</comment>
<evidence type="ECO:0008006" key="3">
    <source>
        <dbReference type="Google" id="ProtNLM"/>
    </source>
</evidence>
<keyword evidence="2" id="KW-1185">Reference proteome</keyword>
<dbReference type="PROSITE" id="PS51257">
    <property type="entry name" value="PROKAR_LIPOPROTEIN"/>
    <property type="match status" value="1"/>
</dbReference>
<accession>A0ABR9T2K4</accession>
<protein>
    <recommendedName>
        <fullName evidence="3">Lipoprotein</fullName>
    </recommendedName>
</protein>
<dbReference type="EMBL" id="PSKQ01000013">
    <property type="protein sequence ID" value="MBE8719567.1"/>
    <property type="molecule type" value="Genomic_DNA"/>
</dbReference>
<sequence length="84" mass="9686">MKKKLIILIAPLLIAGCSAPKQHIALLRDCPEEKIVNRMPTIRDSDTEDKPTSYFIYKGERRELSEFDLEWVAKNCSVEETIVH</sequence>
<organism evidence="1 2">
    <name type="scientific">Sphingobacterium pedocola</name>
    <dbReference type="NCBI Taxonomy" id="2082722"/>
    <lineage>
        <taxon>Bacteria</taxon>
        <taxon>Pseudomonadati</taxon>
        <taxon>Bacteroidota</taxon>
        <taxon>Sphingobacteriia</taxon>
        <taxon>Sphingobacteriales</taxon>
        <taxon>Sphingobacteriaceae</taxon>
        <taxon>Sphingobacterium</taxon>
    </lineage>
</organism>
<dbReference type="Proteomes" id="UP000618319">
    <property type="component" value="Unassembled WGS sequence"/>
</dbReference>
<reference evidence="1 2" key="1">
    <citation type="submission" date="2018-02" db="EMBL/GenBank/DDBJ databases">
        <title>Sphingobacterium KA21.</title>
        <authorList>
            <person name="Vasarhelyi B.M."/>
            <person name="Deshmukh S."/>
            <person name="Balint B."/>
            <person name="Kukolya J."/>
        </authorList>
    </citation>
    <scope>NUCLEOTIDE SEQUENCE [LARGE SCALE GENOMIC DNA]</scope>
    <source>
        <strain evidence="1 2">Ka21</strain>
    </source>
</reference>
<dbReference type="RefSeq" id="WP_196938731.1">
    <property type="nucleotide sequence ID" value="NZ_MU158689.1"/>
</dbReference>
<proteinExistence type="predicted"/>
<name>A0ABR9T2K4_9SPHI</name>
<evidence type="ECO:0000313" key="1">
    <source>
        <dbReference type="EMBL" id="MBE8719567.1"/>
    </source>
</evidence>